<dbReference type="EMBL" id="LAZR01003534">
    <property type="protein sequence ID" value="KKN17319.1"/>
    <property type="molecule type" value="Genomic_DNA"/>
</dbReference>
<gene>
    <name evidence="1" type="ORF">LCGC14_0967080</name>
</gene>
<protein>
    <submittedName>
        <fullName evidence="1">Uncharacterized protein</fullName>
    </submittedName>
</protein>
<comment type="caution">
    <text evidence="1">The sequence shown here is derived from an EMBL/GenBank/DDBJ whole genome shotgun (WGS) entry which is preliminary data.</text>
</comment>
<organism evidence="1">
    <name type="scientific">marine sediment metagenome</name>
    <dbReference type="NCBI Taxonomy" id="412755"/>
    <lineage>
        <taxon>unclassified sequences</taxon>
        <taxon>metagenomes</taxon>
        <taxon>ecological metagenomes</taxon>
    </lineage>
</organism>
<reference evidence="1" key="1">
    <citation type="journal article" date="2015" name="Nature">
        <title>Complex archaea that bridge the gap between prokaryotes and eukaryotes.</title>
        <authorList>
            <person name="Spang A."/>
            <person name="Saw J.H."/>
            <person name="Jorgensen S.L."/>
            <person name="Zaremba-Niedzwiedzka K."/>
            <person name="Martijn J."/>
            <person name="Lind A.E."/>
            <person name="van Eijk R."/>
            <person name="Schleper C."/>
            <person name="Guy L."/>
            <person name="Ettema T.J."/>
        </authorList>
    </citation>
    <scope>NUCLEOTIDE SEQUENCE</scope>
</reference>
<dbReference type="AlphaFoldDB" id="A0A0F9NH94"/>
<proteinExistence type="predicted"/>
<sequence length="126" mass="14005">MSEPRKRVSNPPPTDDQRLGQYLQDVADALNAPEVEIREFIQLSAATTISPQAITVYLFDVSEATTVTLPRARAVRNFHYYVKNLSLNTVTLATQAGETIDNVSSFALLQLDAVRLTSDSTNHWIL</sequence>
<evidence type="ECO:0000313" key="1">
    <source>
        <dbReference type="EMBL" id="KKN17319.1"/>
    </source>
</evidence>
<accession>A0A0F9NH94</accession>
<name>A0A0F9NH94_9ZZZZ</name>